<proteinExistence type="evidence at transcript level"/>
<feature type="chain" id="PRO_5004053711" evidence="1">
    <location>
        <begin position="18"/>
        <end position="179"/>
    </location>
</feature>
<evidence type="ECO:0000313" key="2">
    <source>
        <dbReference type="EMBL" id="AFK75454.1"/>
    </source>
</evidence>
<accession>M4H2I6</accession>
<keyword evidence="1" id="KW-0732">Signal</keyword>
<protein>
    <submittedName>
        <fullName evidence="2">Putative secretory peptide-44</fullName>
    </submittedName>
</protein>
<sequence>MVRLLLLLLSVLTVVSSWTAVGTRDARITWDLEGTPLQIKTNSSLGSNDVIKVGIFATDNIYLTYWAVNFSSPMQYSIQYCTGDWIDLPVQPPVAVDKVWTFKKTDTALIVTCNDVEVLNYVYADAANGACETESRMGGDVVQIVFWSEDTASEFYRAPGTSVRPIFSDHSSENRVRPI</sequence>
<dbReference type="AlphaFoldDB" id="M4H2I6"/>
<reference evidence="2" key="1">
    <citation type="submission" date="2012-02" db="EMBL/GenBank/DDBJ databases">
        <title>The genome of the ctenophore, Pleurobrachia bachei.</title>
        <authorList>
            <person name="Kohn A.B."/>
            <person name="Citarella M."/>
            <person name="Moroz L.L."/>
        </authorList>
    </citation>
    <scope>NUCLEOTIDE SEQUENCE</scope>
</reference>
<name>M4H2I6_PLEBA</name>
<feature type="signal peptide" evidence="1">
    <location>
        <begin position="1"/>
        <end position="17"/>
    </location>
</feature>
<organism evidence="2">
    <name type="scientific">Pleurobrachia bachei</name>
    <name type="common">Sea gooseberry</name>
    <dbReference type="NCBI Taxonomy" id="34499"/>
    <lineage>
        <taxon>Eukaryota</taxon>
        <taxon>Metazoa</taxon>
        <taxon>Ctenophora</taxon>
        <taxon>Tentaculata</taxon>
        <taxon>Cydippida</taxon>
        <taxon>Pleurobrachiidae</taxon>
        <taxon>Pleurobrachia</taxon>
    </lineage>
</organism>
<dbReference type="EMBL" id="JQ700354">
    <property type="protein sequence ID" value="AFK75454.1"/>
    <property type="molecule type" value="mRNA"/>
</dbReference>
<evidence type="ECO:0000256" key="1">
    <source>
        <dbReference type="SAM" id="SignalP"/>
    </source>
</evidence>